<gene>
    <name evidence="1" type="ORF">SDJN03_22397</name>
</gene>
<sequence length="81" mass="9121">MAVQLHPNRCSRAFTEQALKTCAKISSSICVLIDWSPASISHTIFLFRPPSIKTCPFPPVLVRLPSSILRSTRRRTIHYLG</sequence>
<dbReference type="Proteomes" id="UP000685013">
    <property type="component" value="Chromosome 14"/>
</dbReference>
<evidence type="ECO:0000313" key="1">
    <source>
        <dbReference type="EMBL" id="KAG6582395.1"/>
    </source>
</evidence>
<proteinExistence type="predicted"/>
<dbReference type="EMBL" id="JAGKQH010000014">
    <property type="protein sequence ID" value="KAG6582395.1"/>
    <property type="molecule type" value="Genomic_DNA"/>
</dbReference>
<comment type="caution">
    <text evidence="1">The sequence shown here is derived from an EMBL/GenBank/DDBJ whole genome shotgun (WGS) entry which is preliminary data.</text>
</comment>
<feature type="non-terminal residue" evidence="1">
    <location>
        <position position="1"/>
    </location>
</feature>
<organism evidence="1 2">
    <name type="scientific">Cucurbita argyrosperma subsp. sororia</name>
    <dbReference type="NCBI Taxonomy" id="37648"/>
    <lineage>
        <taxon>Eukaryota</taxon>
        <taxon>Viridiplantae</taxon>
        <taxon>Streptophyta</taxon>
        <taxon>Embryophyta</taxon>
        <taxon>Tracheophyta</taxon>
        <taxon>Spermatophyta</taxon>
        <taxon>Magnoliopsida</taxon>
        <taxon>eudicotyledons</taxon>
        <taxon>Gunneridae</taxon>
        <taxon>Pentapetalae</taxon>
        <taxon>rosids</taxon>
        <taxon>fabids</taxon>
        <taxon>Cucurbitales</taxon>
        <taxon>Cucurbitaceae</taxon>
        <taxon>Cucurbiteae</taxon>
        <taxon>Cucurbita</taxon>
    </lineage>
</organism>
<name>A0AAV6MLR6_9ROSI</name>
<dbReference type="AlphaFoldDB" id="A0AAV6MLR6"/>
<reference evidence="1 2" key="1">
    <citation type="journal article" date="2021" name="Hortic Res">
        <title>The domestication of Cucurbita argyrosperma as revealed by the genome of its wild relative.</title>
        <authorList>
            <person name="Barrera-Redondo J."/>
            <person name="Sanchez-de la Vega G."/>
            <person name="Aguirre-Liguori J.A."/>
            <person name="Castellanos-Morales G."/>
            <person name="Gutierrez-Guerrero Y.T."/>
            <person name="Aguirre-Dugua X."/>
            <person name="Aguirre-Planter E."/>
            <person name="Tenaillon M.I."/>
            <person name="Lira-Saade R."/>
            <person name="Eguiarte L.E."/>
        </authorList>
    </citation>
    <scope>NUCLEOTIDE SEQUENCE [LARGE SCALE GENOMIC DNA]</scope>
    <source>
        <strain evidence="1">JBR-2021</strain>
    </source>
</reference>
<accession>A0AAV6MLR6</accession>
<protein>
    <submittedName>
        <fullName evidence="1">Uncharacterized protein</fullName>
    </submittedName>
</protein>
<evidence type="ECO:0000313" key="2">
    <source>
        <dbReference type="Proteomes" id="UP000685013"/>
    </source>
</evidence>
<keyword evidence="2" id="KW-1185">Reference proteome</keyword>